<organism evidence="1 2">
    <name type="scientific">Portunus trituberculatus</name>
    <name type="common">Swimming crab</name>
    <name type="synonym">Neptunus trituberculatus</name>
    <dbReference type="NCBI Taxonomy" id="210409"/>
    <lineage>
        <taxon>Eukaryota</taxon>
        <taxon>Metazoa</taxon>
        <taxon>Ecdysozoa</taxon>
        <taxon>Arthropoda</taxon>
        <taxon>Crustacea</taxon>
        <taxon>Multicrustacea</taxon>
        <taxon>Malacostraca</taxon>
        <taxon>Eumalacostraca</taxon>
        <taxon>Eucarida</taxon>
        <taxon>Decapoda</taxon>
        <taxon>Pleocyemata</taxon>
        <taxon>Brachyura</taxon>
        <taxon>Eubrachyura</taxon>
        <taxon>Portunoidea</taxon>
        <taxon>Portunidae</taxon>
        <taxon>Portuninae</taxon>
        <taxon>Portunus</taxon>
    </lineage>
</organism>
<dbReference type="AlphaFoldDB" id="A0A5B7HAH5"/>
<dbReference type="EMBL" id="VSRR010024569">
    <property type="protein sequence ID" value="MPC66287.1"/>
    <property type="molecule type" value="Genomic_DNA"/>
</dbReference>
<evidence type="ECO:0000313" key="2">
    <source>
        <dbReference type="Proteomes" id="UP000324222"/>
    </source>
</evidence>
<name>A0A5B7HAH5_PORTR</name>
<gene>
    <name evidence="1" type="ORF">E2C01_060434</name>
</gene>
<protein>
    <submittedName>
        <fullName evidence="1">Uncharacterized protein</fullName>
    </submittedName>
</protein>
<accession>A0A5B7HAH5</accession>
<keyword evidence="2" id="KW-1185">Reference proteome</keyword>
<reference evidence="1 2" key="1">
    <citation type="submission" date="2019-05" db="EMBL/GenBank/DDBJ databases">
        <title>Another draft genome of Portunus trituberculatus and its Hox gene families provides insights of decapod evolution.</title>
        <authorList>
            <person name="Jeong J.-H."/>
            <person name="Song I."/>
            <person name="Kim S."/>
            <person name="Choi T."/>
            <person name="Kim D."/>
            <person name="Ryu S."/>
            <person name="Kim W."/>
        </authorList>
    </citation>
    <scope>NUCLEOTIDE SEQUENCE [LARGE SCALE GENOMIC DNA]</scope>
    <source>
        <tissue evidence="1">Muscle</tissue>
    </source>
</reference>
<proteinExistence type="predicted"/>
<evidence type="ECO:0000313" key="1">
    <source>
        <dbReference type="EMBL" id="MPC66287.1"/>
    </source>
</evidence>
<sequence>MFHDFWDEGKINPNKFMRERRERIGQNYYQTGPDSTQELEQEVEKVIRLGRFSEGGRRAMKI</sequence>
<comment type="caution">
    <text evidence="1">The sequence shown here is derived from an EMBL/GenBank/DDBJ whole genome shotgun (WGS) entry which is preliminary data.</text>
</comment>
<dbReference type="Proteomes" id="UP000324222">
    <property type="component" value="Unassembled WGS sequence"/>
</dbReference>